<reference evidence="2" key="2">
    <citation type="submission" date="2020-06" db="EMBL/GenBank/DDBJ databases">
        <authorList>
            <person name="Sheffer M."/>
        </authorList>
    </citation>
    <scope>NUCLEOTIDE SEQUENCE</scope>
</reference>
<gene>
    <name evidence="2" type="ORF">HNY73_021121</name>
</gene>
<dbReference type="AlphaFoldDB" id="A0A8T0EBS4"/>
<reference evidence="2" key="1">
    <citation type="journal article" date="2020" name="bioRxiv">
        <title>Chromosome-level reference genome of the European wasp spider Argiope bruennichi: a resource for studies on range expansion and evolutionary adaptation.</title>
        <authorList>
            <person name="Sheffer M.M."/>
            <person name="Hoppe A."/>
            <person name="Krehenwinkel H."/>
            <person name="Uhl G."/>
            <person name="Kuss A.W."/>
            <person name="Jensen L."/>
            <person name="Jensen C."/>
            <person name="Gillespie R.G."/>
            <person name="Hoff K.J."/>
            <person name="Prost S."/>
        </authorList>
    </citation>
    <scope>NUCLEOTIDE SEQUENCE</scope>
</reference>
<dbReference type="Proteomes" id="UP000807504">
    <property type="component" value="Unassembled WGS sequence"/>
</dbReference>
<keyword evidence="1" id="KW-0472">Membrane</keyword>
<feature type="transmembrane region" description="Helical" evidence="1">
    <location>
        <begin position="29"/>
        <end position="50"/>
    </location>
</feature>
<protein>
    <submittedName>
        <fullName evidence="2">Uncharacterized protein</fullName>
    </submittedName>
</protein>
<evidence type="ECO:0000313" key="2">
    <source>
        <dbReference type="EMBL" id="KAF8768282.1"/>
    </source>
</evidence>
<evidence type="ECO:0000256" key="1">
    <source>
        <dbReference type="SAM" id="Phobius"/>
    </source>
</evidence>
<comment type="caution">
    <text evidence="2">The sequence shown here is derived from an EMBL/GenBank/DDBJ whole genome shotgun (WGS) entry which is preliminary data.</text>
</comment>
<evidence type="ECO:0000313" key="3">
    <source>
        <dbReference type="Proteomes" id="UP000807504"/>
    </source>
</evidence>
<proteinExistence type="predicted"/>
<name>A0A8T0EBS4_ARGBR</name>
<keyword evidence="3" id="KW-1185">Reference proteome</keyword>
<keyword evidence="1" id="KW-0812">Transmembrane</keyword>
<organism evidence="2 3">
    <name type="scientific">Argiope bruennichi</name>
    <name type="common">Wasp spider</name>
    <name type="synonym">Aranea bruennichi</name>
    <dbReference type="NCBI Taxonomy" id="94029"/>
    <lineage>
        <taxon>Eukaryota</taxon>
        <taxon>Metazoa</taxon>
        <taxon>Ecdysozoa</taxon>
        <taxon>Arthropoda</taxon>
        <taxon>Chelicerata</taxon>
        <taxon>Arachnida</taxon>
        <taxon>Araneae</taxon>
        <taxon>Araneomorphae</taxon>
        <taxon>Entelegynae</taxon>
        <taxon>Araneoidea</taxon>
        <taxon>Araneidae</taxon>
        <taxon>Argiope</taxon>
    </lineage>
</organism>
<dbReference type="EMBL" id="JABXBU010002230">
    <property type="protein sequence ID" value="KAF8768282.1"/>
    <property type="molecule type" value="Genomic_DNA"/>
</dbReference>
<keyword evidence="1" id="KW-1133">Transmembrane helix</keyword>
<sequence length="139" mass="15362">MYRRKTFHLPPVSSQDDKTDITAKSKFSVFKGLLLAMLSGVFYSAAAVIVKQMKNLHPGQLSVYRFPFLSNVNADWNVGGGISQKARVRLGHFTVPSPHGNISQKTFGLLESLVLLEHFGLWPSVVENFPGHHVMGVPS</sequence>
<accession>A0A8T0EBS4</accession>